<dbReference type="SUPFAM" id="SSF52540">
    <property type="entry name" value="P-loop containing nucleoside triphosphate hydrolases"/>
    <property type="match status" value="1"/>
</dbReference>
<dbReference type="KEGG" id="dfa:DFA_05843"/>
<sequence length="507" mass="57937">MDGNPKETTKPFITTYGANFSFVGRDEPIEFIIKNSKEVIKHFSLSSEAWVRSSMFIVTGAPGIGKTRILSEFPSILHQQLKDRVAHSVGLYLSFADYYNVESEKISIMTSFSLRVLYAYFNLSIGFFQFLDLWITQFPGILLSTNLAMEYDSHHLLLDSSRHQEKFSKLQTLQMQLGSFQCSINSIFIVPVIGGAESIEHGFSSSYRYYSVPVDQLETLSPNSPVRQIISQTKFKDYWDLPAFKYALMFVGGWPRLLETLLNVMNDMGTTIYATYQDYREVLTQTRHRLEKHLGLDTANNTFFPTLLAYSITCKTVWSWETSCPEADSPTFKEFEQLGVITRYNDGVCFPLLFIDWNSIDLQEEPSFGLLLGRGLKSTLLQVDYQRKEVLPIDKRFLGIKKETFLGGHTRLFLKGESLDFDFLSLLTGTIDGPRVFFACQSKLEINLVKEEWSKAIGDMASTLLEMLSKNVIHIPSNQNETVHFVVVDRTASFYSPNFINLLQHLT</sequence>
<dbReference type="EMBL" id="GL883008">
    <property type="protein sequence ID" value="EGG23709.1"/>
    <property type="molecule type" value="Genomic_DNA"/>
</dbReference>
<dbReference type="OrthoDB" id="2429079at2759"/>
<reference evidence="2" key="1">
    <citation type="journal article" date="2011" name="Genome Res.">
        <title>Phylogeny-wide analysis of social amoeba genomes highlights ancient origins for complex intercellular communication.</title>
        <authorList>
            <person name="Heidel A.J."/>
            <person name="Lawal H.M."/>
            <person name="Felder M."/>
            <person name="Schilde C."/>
            <person name="Helps N.R."/>
            <person name="Tunggal B."/>
            <person name="Rivero F."/>
            <person name="John U."/>
            <person name="Schleicher M."/>
            <person name="Eichinger L."/>
            <person name="Platzer M."/>
            <person name="Noegel A.A."/>
            <person name="Schaap P."/>
            <person name="Gloeckner G."/>
        </authorList>
    </citation>
    <scope>NUCLEOTIDE SEQUENCE [LARGE SCALE GENOMIC DNA]</scope>
    <source>
        <strain evidence="2">SH3</strain>
    </source>
</reference>
<name>F4PMW5_CACFS</name>
<proteinExistence type="predicted"/>
<keyword evidence="2" id="KW-1185">Reference proteome</keyword>
<organism evidence="1 2">
    <name type="scientific">Cavenderia fasciculata</name>
    <name type="common">Slime mold</name>
    <name type="synonym">Dictyostelium fasciculatum</name>
    <dbReference type="NCBI Taxonomy" id="261658"/>
    <lineage>
        <taxon>Eukaryota</taxon>
        <taxon>Amoebozoa</taxon>
        <taxon>Evosea</taxon>
        <taxon>Eumycetozoa</taxon>
        <taxon>Dictyostelia</taxon>
        <taxon>Acytosteliales</taxon>
        <taxon>Cavenderiaceae</taxon>
        <taxon>Cavenderia</taxon>
    </lineage>
</organism>
<dbReference type="Proteomes" id="UP000007797">
    <property type="component" value="Unassembled WGS sequence"/>
</dbReference>
<dbReference type="AlphaFoldDB" id="F4PMW5"/>
<dbReference type="InterPro" id="IPR027417">
    <property type="entry name" value="P-loop_NTPase"/>
</dbReference>
<dbReference type="GeneID" id="14874888"/>
<evidence type="ECO:0000313" key="2">
    <source>
        <dbReference type="Proteomes" id="UP000007797"/>
    </source>
</evidence>
<accession>F4PMW5</accession>
<protein>
    <submittedName>
        <fullName evidence="1">Uncharacterized protein</fullName>
    </submittedName>
</protein>
<evidence type="ECO:0000313" key="1">
    <source>
        <dbReference type="EMBL" id="EGG23709.1"/>
    </source>
</evidence>
<gene>
    <name evidence="1" type="ORF">DFA_05843</name>
</gene>
<dbReference type="RefSeq" id="XP_004361560.1">
    <property type="nucleotide sequence ID" value="XM_004361503.1"/>
</dbReference>